<evidence type="ECO:0000313" key="2">
    <source>
        <dbReference type="EMBL" id="ALF47305.1"/>
    </source>
</evidence>
<sequence length="142" mass="15760">MKNFIFALSAALLLAGCASSSQNANVPQGKCEVKSSCEAAINSIEGTYKAFLPCASCMGVDSRLTLKKDGTFESVMDYKSKDNYKAVSKGKYSIENGVITTIDEYKEKSFYKIEGENLKMLDMDQKEVTGELKDKYIFKRVK</sequence>
<dbReference type="GeneID" id="28662281"/>
<dbReference type="Proteomes" id="UP000066049">
    <property type="component" value="Chromosome"/>
</dbReference>
<feature type="chain" id="PRO_5005805934" evidence="1">
    <location>
        <begin position="24"/>
        <end position="142"/>
    </location>
</feature>
<protein>
    <submittedName>
        <fullName evidence="2">Putative copper homeostasis protein, NlpE family</fullName>
    </submittedName>
</protein>
<dbReference type="KEGG" id="ccoc:CCON33237_0607"/>
<keyword evidence="1" id="KW-0732">Signal</keyword>
<dbReference type="Gene3D" id="2.40.128.640">
    <property type="match status" value="1"/>
</dbReference>
<evidence type="ECO:0000313" key="3">
    <source>
        <dbReference type="Proteomes" id="UP000066049"/>
    </source>
</evidence>
<evidence type="ECO:0000256" key="1">
    <source>
        <dbReference type="SAM" id="SignalP"/>
    </source>
</evidence>
<dbReference type="PATRIC" id="fig|199.248.peg.637"/>
<dbReference type="AlphaFoldDB" id="A0A0M5MEK5"/>
<accession>A0A0M5MEK5</accession>
<gene>
    <name evidence="2" type="ORF">CCON33237_0607</name>
</gene>
<proteinExistence type="predicted"/>
<dbReference type="InterPro" id="IPR007298">
    <property type="entry name" value="Cu-R_lipoprotein_NlpE"/>
</dbReference>
<dbReference type="PROSITE" id="PS51257">
    <property type="entry name" value="PROKAR_LIPOPROTEIN"/>
    <property type="match status" value="1"/>
</dbReference>
<name>A0A0M5MEK5_9BACT</name>
<reference evidence="3" key="1">
    <citation type="submission" date="2015-08" db="EMBL/GenBank/DDBJ databases">
        <title>Comparative genomics of the Campylobacter concisus group.</title>
        <authorList>
            <person name="Miller W.G."/>
            <person name="Yee E."/>
            <person name="Chapman M.H."/>
            <person name="Huynh S."/>
            <person name="Bono J.L."/>
            <person name="On S.L.W."/>
            <person name="St Leger J."/>
            <person name="Foster G."/>
            <person name="Parker C.T."/>
        </authorList>
    </citation>
    <scope>NUCLEOTIDE SEQUENCE [LARGE SCALE GENOMIC DNA]</scope>
    <source>
        <strain evidence="3">ATCC 33237</strain>
    </source>
</reference>
<dbReference type="EMBL" id="CP012541">
    <property type="protein sequence ID" value="ALF47305.1"/>
    <property type="molecule type" value="Genomic_DNA"/>
</dbReference>
<dbReference type="Pfam" id="PF04170">
    <property type="entry name" value="NlpE"/>
    <property type="match status" value="1"/>
</dbReference>
<organism evidence="2 3">
    <name type="scientific">Campylobacter concisus</name>
    <dbReference type="NCBI Taxonomy" id="199"/>
    <lineage>
        <taxon>Bacteria</taxon>
        <taxon>Pseudomonadati</taxon>
        <taxon>Campylobacterota</taxon>
        <taxon>Epsilonproteobacteria</taxon>
        <taxon>Campylobacterales</taxon>
        <taxon>Campylobacteraceae</taxon>
        <taxon>Campylobacter</taxon>
    </lineage>
</organism>
<dbReference type="RefSeq" id="WP_054196348.1">
    <property type="nucleotide sequence ID" value="NZ_CABMKQ010000019.1"/>
</dbReference>
<feature type="signal peptide" evidence="1">
    <location>
        <begin position="1"/>
        <end position="23"/>
    </location>
</feature>